<evidence type="ECO:0000313" key="7">
    <source>
        <dbReference type="Proteomes" id="UP000176923"/>
    </source>
</evidence>
<dbReference type="GO" id="GO:0005840">
    <property type="term" value="C:ribosome"/>
    <property type="evidence" value="ECO:0007669"/>
    <property type="project" value="UniProtKB-KW"/>
</dbReference>
<dbReference type="HAMAP" id="MF_00374">
    <property type="entry name" value="Ribosomal_uL29"/>
    <property type="match status" value="1"/>
</dbReference>
<gene>
    <name evidence="5" type="primary">rpmC</name>
    <name evidence="6" type="ORF">A3D77_00140</name>
</gene>
<accession>A0A1F5ZWI3</accession>
<evidence type="ECO:0000256" key="1">
    <source>
        <dbReference type="ARBA" id="ARBA00009254"/>
    </source>
</evidence>
<dbReference type="Proteomes" id="UP000176923">
    <property type="component" value="Unassembled WGS sequence"/>
</dbReference>
<dbReference type="STRING" id="1798382.A3D77_00140"/>
<keyword evidence="2 5" id="KW-0689">Ribosomal protein</keyword>
<dbReference type="GO" id="GO:0003735">
    <property type="term" value="F:structural constituent of ribosome"/>
    <property type="evidence" value="ECO:0007669"/>
    <property type="project" value="InterPro"/>
</dbReference>
<reference evidence="6 7" key="1">
    <citation type="journal article" date="2016" name="Nat. Commun.">
        <title>Thousands of microbial genomes shed light on interconnected biogeochemical processes in an aquifer system.</title>
        <authorList>
            <person name="Anantharaman K."/>
            <person name="Brown C.T."/>
            <person name="Hug L.A."/>
            <person name="Sharon I."/>
            <person name="Castelle C.J."/>
            <person name="Probst A.J."/>
            <person name="Thomas B.C."/>
            <person name="Singh A."/>
            <person name="Wilkins M.J."/>
            <person name="Karaoz U."/>
            <person name="Brodie E.L."/>
            <person name="Williams K.H."/>
            <person name="Hubbard S.S."/>
            <person name="Banfield J.F."/>
        </authorList>
    </citation>
    <scope>NUCLEOTIDE SEQUENCE [LARGE SCALE GENOMIC DNA]</scope>
</reference>
<dbReference type="InterPro" id="IPR001854">
    <property type="entry name" value="Ribosomal_uL29"/>
</dbReference>
<evidence type="ECO:0000256" key="2">
    <source>
        <dbReference type="ARBA" id="ARBA00022980"/>
    </source>
</evidence>
<dbReference type="SUPFAM" id="SSF46561">
    <property type="entry name" value="Ribosomal protein L29 (L29p)"/>
    <property type="match status" value="1"/>
</dbReference>
<evidence type="ECO:0000256" key="3">
    <source>
        <dbReference type="ARBA" id="ARBA00023274"/>
    </source>
</evidence>
<protein>
    <recommendedName>
        <fullName evidence="4 5">Large ribosomal subunit protein uL29</fullName>
    </recommendedName>
</protein>
<organism evidence="6 7">
    <name type="scientific">Candidatus Gottesmanbacteria bacterium RIFCSPHIGHO2_02_FULL_39_11</name>
    <dbReference type="NCBI Taxonomy" id="1798382"/>
    <lineage>
        <taxon>Bacteria</taxon>
        <taxon>Candidatus Gottesmaniibacteriota</taxon>
    </lineage>
</organism>
<comment type="similarity">
    <text evidence="1 5">Belongs to the universal ribosomal protein uL29 family.</text>
</comment>
<keyword evidence="3 5" id="KW-0687">Ribonucleoprotein</keyword>
<evidence type="ECO:0000256" key="4">
    <source>
        <dbReference type="ARBA" id="ARBA00035204"/>
    </source>
</evidence>
<comment type="caution">
    <text evidence="6">The sequence shown here is derived from an EMBL/GenBank/DDBJ whole genome shotgun (WGS) entry which is preliminary data.</text>
</comment>
<sequence>MKKIEEKTNLKSKTVPELKALAKTLKDDMARLFIEKKNRRLQNTMLPSQKKKMFAQVLTILKESPPLLKTSASVKTTADKSARRGE</sequence>
<evidence type="ECO:0000256" key="5">
    <source>
        <dbReference type="HAMAP-Rule" id="MF_00374"/>
    </source>
</evidence>
<dbReference type="GO" id="GO:0006412">
    <property type="term" value="P:translation"/>
    <property type="evidence" value="ECO:0007669"/>
    <property type="project" value="UniProtKB-UniRule"/>
</dbReference>
<name>A0A1F5ZWI3_9BACT</name>
<dbReference type="EMBL" id="MFJL01000007">
    <property type="protein sequence ID" value="OGG16830.1"/>
    <property type="molecule type" value="Genomic_DNA"/>
</dbReference>
<dbReference type="InterPro" id="IPR036049">
    <property type="entry name" value="Ribosomal_uL29_sf"/>
</dbReference>
<proteinExistence type="inferred from homology"/>
<dbReference type="GO" id="GO:1990904">
    <property type="term" value="C:ribonucleoprotein complex"/>
    <property type="evidence" value="ECO:0007669"/>
    <property type="project" value="UniProtKB-KW"/>
</dbReference>
<dbReference type="Pfam" id="PF00831">
    <property type="entry name" value="Ribosomal_L29"/>
    <property type="match status" value="1"/>
</dbReference>
<dbReference type="Gene3D" id="1.10.287.310">
    <property type="match status" value="1"/>
</dbReference>
<evidence type="ECO:0000313" key="6">
    <source>
        <dbReference type="EMBL" id="OGG16830.1"/>
    </source>
</evidence>
<dbReference type="AlphaFoldDB" id="A0A1F5ZWI3"/>